<name>A0A0F9EUH7_9ZZZZ</name>
<reference evidence="1" key="1">
    <citation type="journal article" date="2015" name="Nature">
        <title>Complex archaea that bridge the gap between prokaryotes and eukaryotes.</title>
        <authorList>
            <person name="Spang A."/>
            <person name="Saw J.H."/>
            <person name="Jorgensen S.L."/>
            <person name="Zaremba-Niedzwiedzka K."/>
            <person name="Martijn J."/>
            <person name="Lind A.E."/>
            <person name="van Eijk R."/>
            <person name="Schleper C."/>
            <person name="Guy L."/>
            <person name="Ettema T.J."/>
        </authorList>
    </citation>
    <scope>NUCLEOTIDE SEQUENCE</scope>
</reference>
<evidence type="ECO:0000313" key="1">
    <source>
        <dbReference type="EMBL" id="KKL27468.1"/>
    </source>
</evidence>
<dbReference type="AlphaFoldDB" id="A0A0F9EUH7"/>
<organism evidence="1">
    <name type="scientific">marine sediment metagenome</name>
    <dbReference type="NCBI Taxonomy" id="412755"/>
    <lineage>
        <taxon>unclassified sequences</taxon>
        <taxon>metagenomes</taxon>
        <taxon>ecological metagenomes</taxon>
    </lineage>
</organism>
<feature type="non-terminal residue" evidence="1">
    <location>
        <position position="37"/>
    </location>
</feature>
<dbReference type="EMBL" id="LAZR01035453">
    <property type="protein sequence ID" value="KKL27468.1"/>
    <property type="molecule type" value="Genomic_DNA"/>
</dbReference>
<comment type="caution">
    <text evidence="1">The sequence shown here is derived from an EMBL/GenBank/DDBJ whole genome shotgun (WGS) entry which is preliminary data.</text>
</comment>
<gene>
    <name evidence="1" type="ORF">LCGC14_2384830</name>
</gene>
<protein>
    <submittedName>
        <fullName evidence="1">Uncharacterized protein</fullName>
    </submittedName>
</protein>
<proteinExistence type="predicted"/>
<accession>A0A0F9EUH7</accession>
<sequence>MVNTIVGEPGEFVDTQGFAVMFEEPDPSTDTTEYRQV</sequence>